<reference evidence="2 3" key="1">
    <citation type="journal article" date="2013" name="PLoS ONE">
        <title>Genomic Sequence and Virulence of Clonal Isolates of Vaccinia Virus Tiantan, the Chinese Smallpox Vaccine Strain.</title>
        <authorList>
            <person name="Zhang Q."/>
            <person name="Tian M."/>
            <person name="Feng Y."/>
            <person name="Zhao K."/>
            <person name="Xu J."/>
            <person name="Liu Y."/>
            <person name="Shao Y."/>
        </authorList>
    </citation>
    <scope>NUCLEOTIDE SEQUENCE [LARGE SCALE GENOMIC DNA]</scope>
    <source>
        <strain evidence="2">Tiantan</strain>
    </source>
</reference>
<dbReference type="InterPro" id="IPR051044">
    <property type="entry name" value="MAG_DAG_Lipase"/>
</dbReference>
<proteinExistence type="predicted"/>
<dbReference type="Pfam" id="PF12146">
    <property type="entry name" value="Hydrolase_4"/>
    <property type="match status" value="1"/>
</dbReference>
<dbReference type="EMBL" id="JX489139">
    <property type="protein sequence ID" value="AGJ92280.1"/>
    <property type="molecule type" value="Genomic_DNA"/>
</dbReference>
<sequence>MSANCMFNLDNDYIYCKYWKPRKYPKALVFISHGAGKHSGRYDELAENISSLGILVFSHDHIGHGRSNGEKMMIDDFGTARGNY</sequence>
<dbReference type="Gene3D" id="3.40.50.1820">
    <property type="entry name" value="alpha/beta hydrolase"/>
    <property type="match status" value="1"/>
</dbReference>
<dbReference type="SUPFAM" id="SSF53474">
    <property type="entry name" value="alpha/beta-Hydrolases"/>
    <property type="match status" value="1"/>
</dbReference>
<dbReference type="Proteomes" id="UP000181062">
    <property type="component" value="Genome"/>
</dbReference>
<evidence type="ECO:0000313" key="3">
    <source>
        <dbReference type="Proteomes" id="UP000181062"/>
    </source>
</evidence>
<evidence type="ECO:0000313" key="2">
    <source>
        <dbReference type="EMBL" id="AGJ92280.1"/>
    </source>
</evidence>
<dbReference type="InterPro" id="IPR022742">
    <property type="entry name" value="Hydrolase_4"/>
</dbReference>
<protein>
    <submittedName>
        <fullName evidence="2">Monoglyceride lipase</fullName>
    </submittedName>
</protein>
<name>M9WL43_VACCV</name>
<dbReference type="PANTHER" id="PTHR11614">
    <property type="entry name" value="PHOSPHOLIPASE-RELATED"/>
    <property type="match status" value="1"/>
</dbReference>
<gene>
    <name evidence="2" type="ORF">VACV_TT12_044</name>
</gene>
<feature type="domain" description="Serine aminopeptidase S33" evidence="1">
    <location>
        <begin position="25"/>
        <end position="78"/>
    </location>
</feature>
<accession>M9WL43</accession>
<organism evidence="2 3">
    <name type="scientific">Vaccinia virus</name>
    <name type="common">VACV</name>
    <name type="synonym">Orthopoxvirus vaccinia</name>
    <dbReference type="NCBI Taxonomy" id="10245"/>
    <lineage>
        <taxon>Viruses</taxon>
        <taxon>Varidnaviria</taxon>
        <taxon>Bamfordvirae</taxon>
        <taxon>Nucleocytoviricota</taxon>
        <taxon>Pokkesviricetes</taxon>
        <taxon>Chitovirales</taxon>
        <taxon>Poxviridae</taxon>
        <taxon>Chordopoxvirinae</taxon>
        <taxon>Orthopoxvirus</taxon>
    </lineage>
</organism>
<dbReference type="InterPro" id="IPR029058">
    <property type="entry name" value="AB_hydrolase_fold"/>
</dbReference>
<evidence type="ECO:0000259" key="1">
    <source>
        <dbReference type="Pfam" id="PF12146"/>
    </source>
</evidence>